<evidence type="ECO:0000313" key="2">
    <source>
        <dbReference type="Proteomes" id="UP000233469"/>
    </source>
</evidence>
<comment type="caution">
    <text evidence="1">The sequence shown here is derived from an EMBL/GenBank/DDBJ whole genome shotgun (WGS) entry which is preliminary data.</text>
</comment>
<dbReference type="EMBL" id="LLXL01000919">
    <property type="protein sequence ID" value="PKK67746.1"/>
    <property type="molecule type" value="Genomic_DNA"/>
</dbReference>
<feature type="non-terminal residue" evidence="1">
    <location>
        <position position="112"/>
    </location>
</feature>
<reference evidence="1 2" key="1">
    <citation type="submission" date="2016-04" db="EMBL/GenBank/DDBJ databases">
        <title>Genome analyses suggest a sexual origin of heterokaryosis in a supposedly ancient asexual fungus.</title>
        <authorList>
            <person name="Ropars J."/>
            <person name="Sedzielewska K."/>
            <person name="Noel J."/>
            <person name="Charron P."/>
            <person name="Farinelli L."/>
            <person name="Marton T."/>
            <person name="Kruger M."/>
            <person name="Pelin A."/>
            <person name="Brachmann A."/>
            <person name="Corradi N."/>
        </authorList>
    </citation>
    <scope>NUCLEOTIDE SEQUENCE [LARGE SCALE GENOMIC DNA]</scope>
    <source>
        <strain evidence="1 2">C2</strain>
    </source>
</reference>
<evidence type="ECO:0000313" key="1">
    <source>
        <dbReference type="EMBL" id="PKK67746.1"/>
    </source>
</evidence>
<gene>
    <name evidence="1" type="ORF">RhiirC2_751330</name>
</gene>
<feature type="non-terminal residue" evidence="1">
    <location>
        <position position="1"/>
    </location>
</feature>
<protein>
    <submittedName>
        <fullName evidence="1">Uncharacterized protein</fullName>
    </submittedName>
</protein>
<proteinExistence type="predicted"/>
<dbReference type="Proteomes" id="UP000233469">
    <property type="component" value="Unassembled WGS sequence"/>
</dbReference>
<organism evidence="1 2">
    <name type="scientific">Rhizophagus irregularis</name>
    <dbReference type="NCBI Taxonomy" id="588596"/>
    <lineage>
        <taxon>Eukaryota</taxon>
        <taxon>Fungi</taxon>
        <taxon>Fungi incertae sedis</taxon>
        <taxon>Mucoromycota</taxon>
        <taxon>Glomeromycotina</taxon>
        <taxon>Glomeromycetes</taxon>
        <taxon>Glomerales</taxon>
        <taxon>Glomeraceae</taxon>
        <taxon>Rhizophagus</taxon>
    </lineage>
</organism>
<dbReference type="AlphaFoldDB" id="A0A2N1N1J7"/>
<reference evidence="1 2" key="2">
    <citation type="submission" date="2017-10" db="EMBL/GenBank/DDBJ databases">
        <title>Extensive intraspecific genome diversity in a model arbuscular mycorrhizal fungus.</title>
        <authorList>
            <person name="Chen E.C.H."/>
            <person name="Morin E."/>
            <person name="Baudet D."/>
            <person name="Noel J."/>
            <person name="Ndikumana S."/>
            <person name="Charron P."/>
            <person name="St-Onge C."/>
            <person name="Giorgi J."/>
            <person name="Grigoriev I.V."/>
            <person name="Roux C."/>
            <person name="Martin F.M."/>
            <person name="Corradi N."/>
        </authorList>
    </citation>
    <scope>NUCLEOTIDE SEQUENCE [LARGE SCALE GENOMIC DNA]</scope>
    <source>
        <strain evidence="1 2">C2</strain>
    </source>
</reference>
<accession>A0A2N1N1J7</accession>
<name>A0A2N1N1J7_9GLOM</name>
<sequence>MIDVFLNKVKDYSIDYLDNKIKIYGISQNPDTNDYMMVLGDHYGEMYCINCEKPYKNGYKWCEPCQMKYLKGEFKNWTSGNERIDYFIQEMQSKIDCPTDNVFEWISFNQFS</sequence>